<feature type="compositionally biased region" description="Basic and acidic residues" evidence="1">
    <location>
        <begin position="231"/>
        <end position="244"/>
    </location>
</feature>
<gene>
    <name evidence="2" type="ORF">CLAFUR5_13513</name>
</gene>
<name>A0A9Q8PL14_PASFU</name>
<keyword evidence="3" id="KW-1185">Reference proteome</keyword>
<reference evidence="2" key="1">
    <citation type="submission" date="2021-12" db="EMBL/GenBank/DDBJ databases">
        <authorList>
            <person name="Zaccaron A."/>
            <person name="Stergiopoulos I."/>
        </authorList>
    </citation>
    <scope>NUCLEOTIDE SEQUENCE</scope>
    <source>
        <strain evidence="2">Race5_Kim</strain>
    </source>
</reference>
<dbReference type="Proteomes" id="UP000756132">
    <property type="component" value="Chromosome 12"/>
</dbReference>
<dbReference type="RefSeq" id="XP_047768789.1">
    <property type="nucleotide sequence ID" value="XM_047912661.1"/>
</dbReference>
<evidence type="ECO:0000313" key="3">
    <source>
        <dbReference type="Proteomes" id="UP000756132"/>
    </source>
</evidence>
<feature type="region of interest" description="Disordered" evidence="1">
    <location>
        <begin position="226"/>
        <end position="296"/>
    </location>
</feature>
<evidence type="ECO:0000313" key="2">
    <source>
        <dbReference type="EMBL" id="UJO24423.1"/>
    </source>
</evidence>
<dbReference type="EMBL" id="CP090174">
    <property type="protein sequence ID" value="UJO24423.1"/>
    <property type="molecule type" value="Genomic_DNA"/>
</dbReference>
<dbReference type="AlphaFoldDB" id="A0A9Q8PL14"/>
<organism evidence="2 3">
    <name type="scientific">Passalora fulva</name>
    <name type="common">Tomato leaf mold</name>
    <name type="synonym">Cladosporium fulvum</name>
    <dbReference type="NCBI Taxonomy" id="5499"/>
    <lineage>
        <taxon>Eukaryota</taxon>
        <taxon>Fungi</taxon>
        <taxon>Dikarya</taxon>
        <taxon>Ascomycota</taxon>
        <taxon>Pezizomycotina</taxon>
        <taxon>Dothideomycetes</taxon>
        <taxon>Dothideomycetidae</taxon>
        <taxon>Mycosphaerellales</taxon>
        <taxon>Mycosphaerellaceae</taxon>
        <taxon>Fulvia</taxon>
    </lineage>
</organism>
<accession>A0A9Q8PL14</accession>
<dbReference type="GeneID" id="71993391"/>
<protein>
    <submittedName>
        <fullName evidence="2">Uncharacterized protein</fullName>
    </submittedName>
</protein>
<reference evidence="2" key="2">
    <citation type="journal article" date="2022" name="Microb. Genom.">
        <title>A chromosome-scale genome assembly of the tomato pathogen Cladosporium fulvum reveals a compartmentalized genome architecture and the presence of a dispensable chromosome.</title>
        <authorList>
            <person name="Zaccaron A.Z."/>
            <person name="Chen L.H."/>
            <person name="Samaras A."/>
            <person name="Stergiopoulos I."/>
        </authorList>
    </citation>
    <scope>NUCLEOTIDE SEQUENCE</scope>
    <source>
        <strain evidence="2">Race5_Kim</strain>
    </source>
</reference>
<sequence>MSHGLAASDVDGSLQRSDAYKMAQLPQLCYFLQGKGELDKKLNISVVSYSGDENGVKLEGACEALARAQLLTPREAAAKGFKSIYLRNINNSHYEYYTQLLDPADLSTWPVYDHYGTDLAGIVTDPRDQDCDHDVMVSLELLHDSCDDVTPCRVMREAVNARGSFDPSDTGYSPMLADAEAEYNSPPSPPTSGNDTQLDSSIAGKKAIDTTEQDAATVKQTANAMTQAAVTDRKREQVELDKKPQLAKPNSKKHQARSGGGRGWGKRLRRIFKTFGIARATGGSKPEYSNPLAPND</sequence>
<dbReference type="KEGG" id="ffu:CLAFUR5_13513"/>
<feature type="region of interest" description="Disordered" evidence="1">
    <location>
        <begin position="180"/>
        <end position="199"/>
    </location>
</feature>
<proteinExistence type="predicted"/>
<evidence type="ECO:0000256" key="1">
    <source>
        <dbReference type="SAM" id="MobiDB-lite"/>
    </source>
</evidence>